<evidence type="ECO:0000313" key="2">
    <source>
        <dbReference type="EMBL" id="KAK8988364.1"/>
    </source>
</evidence>
<feature type="region of interest" description="Disordered" evidence="1">
    <location>
        <begin position="32"/>
        <end position="89"/>
    </location>
</feature>
<organism evidence="2 3">
    <name type="scientific">Hibiscus sabdariffa</name>
    <name type="common">roselle</name>
    <dbReference type="NCBI Taxonomy" id="183260"/>
    <lineage>
        <taxon>Eukaryota</taxon>
        <taxon>Viridiplantae</taxon>
        <taxon>Streptophyta</taxon>
        <taxon>Embryophyta</taxon>
        <taxon>Tracheophyta</taxon>
        <taxon>Spermatophyta</taxon>
        <taxon>Magnoliopsida</taxon>
        <taxon>eudicotyledons</taxon>
        <taxon>Gunneridae</taxon>
        <taxon>Pentapetalae</taxon>
        <taxon>rosids</taxon>
        <taxon>malvids</taxon>
        <taxon>Malvales</taxon>
        <taxon>Malvaceae</taxon>
        <taxon>Malvoideae</taxon>
        <taxon>Hibiscus</taxon>
    </lineage>
</organism>
<feature type="compositionally biased region" description="Pro residues" evidence="1">
    <location>
        <begin position="70"/>
        <end position="83"/>
    </location>
</feature>
<keyword evidence="3" id="KW-1185">Reference proteome</keyword>
<comment type="caution">
    <text evidence="2">The sequence shown here is derived from an EMBL/GenBank/DDBJ whole genome shotgun (WGS) entry which is preliminary data.</text>
</comment>
<evidence type="ECO:0000256" key="1">
    <source>
        <dbReference type="SAM" id="MobiDB-lite"/>
    </source>
</evidence>
<gene>
    <name evidence="2" type="ORF">V6N11_061122</name>
</gene>
<name>A0ABR2PIW3_9ROSI</name>
<dbReference type="EMBL" id="JBBPBN010000058">
    <property type="protein sequence ID" value="KAK8988364.1"/>
    <property type="molecule type" value="Genomic_DNA"/>
</dbReference>
<proteinExistence type="predicted"/>
<sequence>MSPLSHTWNTCDLTYLNSSLLSLKPCRISETQLAQDSSSQGYSFEGDSVEMEGNLPRQDEPQAPVQPQNPVQPPEPVQVPQNPPDVQTV</sequence>
<protein>
    <submittedName>
        <fullName evidence="2">Uncharacterized protein</fullName>
    </submittedName>
</protein>
<feature type="compositionally biased region" description="Polar residues" evidence="1">
    <location>
        <begin position="32"/>
        <end position="42"/>
    </location>
</feature>
<dbReference type="Proteomes" id="UP001396334">
    <property type="component" value="Unassembled WGS sequence"/>
</dbReference>
<reference evidence="2 3" key="1">
    <citation type="journal article" date="2024" name="G3 (Bethesda)">
        <title>Genome assembly of Hibiscus sabdariffa L. provides insights into metabolisms of medicinal natural products.</title>
        <authorList>
            <person name="Kim T."/>
        </authorList>
    </citation>
    <scope>NUCLEOTIDE SEQUENCE [LARGE SCALE GENOMIC DNA]</scope>
    <source>
        <strain evidence="2">TK-2024</strain>
        <tissue evidence="2">Old leaves</tissue>
    </source>
</reference>
<evidence type="ECO:0000313" key="3">
    <source>
        <dbReference type="Proteomes" id="UP001396334"/>
    </source>
</evidence>
<accession>A0ABR2PIW3</accession>